<dbReference type="AlphaFoldDB" id="A0A6A4WNY8"/>
<evidence type="ECO:0000313" key="2">
    <source>
        <dbReference type="EMBL" id="KAF0309116.1"/>
    </source>
</evidence>
<protein>
    <submittedName>
        <fullName evidence="2">Jerky-like</fullName>
    </submittedName>
</protein>
<dbReference type="InterPro" id="IPR050863">
    <property type="entry name" value="CenT-Element_Derived"/>
</dbReference>
<keyword evidence="3" id="KW-1185">Reference proteome</keyword>
<dbReference type="Proteomes" id="UP000440578">
    <property type="component" value="Unassembled WGS sequence"/>
</dbReference>
<comment type="caution">
    <text evidence="2">The sequence shown here is derived from an EMBL/GenBank/DDBJ whole genome shotgun (WGS) entry which is preliminary data.</text>
</comment>
<dbReference type="PANTHER" id="PTHR19303:SF74">
    <property type="entry name" value="POGO TRANSPOSABLE ELEMENT WITH KRAB DOMAIN"/>
    <property type="match status" value="1"/>
</dbReference>
<name>A0A6A4WNY8_AMPAM</name>
<dbReference type="EMBL" id="VIIS01000433">
    <property type="protein sequence ID" value="KAF0309116.1"/>
    <property type="molecule type" value="Genomic_DNA"/>
</dbReference>
<evidence type="ECO:0000313" key="3">
    <source>
        <dbReference type="Proteomes" id="UP000440578"/>
    </source>
</evidence>
<dbReference type="GO" id="GO:0003677">
    <property type="term" value="F:DNA binding"/>
    <property type="evidence" value="ECO:0007669"/>
    <property type="project" value="TreeGrafter"/>
</dbReference>
<feature type="domain" description="DDE-1" evidence="1">
    <location>
        <begin position="52"/>
        <end position="173"/>
    </location>
</feature>
<dbReference type="InterPro" id="IPR004875">
    <property type="entry name" value="DDE_SF_endonuclease_dom"/>
</dbReference>
<reference evidence="2 3" key="1">
    <citation type="submission" date="2019-07" db="EMBL/GenBank/DDBJ databases">
        <title>Draft genome assembly of a fouling barnacle, Amphibalanus amphitrite (Darwin, 1854): The first reference genome for Thecostraca.</title>
        <authorList>
            <person name="Kim W."/>
        </authorList>
    </citation>
    <scope>NUCLEOTIDE SEQUENCE [LARGE SCALE GENOMIC DNA]</scope>
    <source>
        <strain evidence="2">SNU_AA5</strain>
        <tissue evidence="2">Soma without cirri and trophi</tissue>
    </source>
</reference>
<evidence type="ECO:0000259" key="1">
    <source>
        <dbReference type="Pfam" id="PF03184"/>
    </source>
</evidence>
<organism evidence="2 3">
    <name type="scientific">Amphibalanus amphitrite</name>
    <name type="common">Striped barnacle</name>
    <name type="synonym">Balanus amphitrite</name>
    <dbReference type="NCBI Taxonomy" id="1232801"/>
    <lineage>
        <taxon>Eukaryota</taxon>
        <taxon>Metazoa</taxon>
        <taxon>Ecdysozoa</taxon>
        <taxon>Arthropoda</taxon>
        <taxon>Crustacea</taxon>
        <taxon>Multicrustacea</taxon>
        <taxon>Cirripedia</taxon>
        <taxon>Thoracica</taxon>
        <taxon>Thoracicalcarea</taxon>
        <taxon>Balanomorpha</taxon>
        <taxon>Balanoidea</taxon>
        <taxon>Balanidae</taxon>
        <taxon>Amphibalaninae</taxon>
        <taxon>Amphibalanus</taxon>
    </lineage>
</organism>
<dbReference type="PANTHER" id="PTHR19303">
    <property type="entry name" value="TRANSPOSON"/>
    <property type="match status" value="1"/>
</dbReference>
<accession>A0A6A4WNY8</accession>
<dbReference type="GO" id="GO:0005634">
    <property type="term" value="C:nucleus"/>
    <property type="evidence" value="ECO:0007669"/>
    <property type="project" value="TreeGrafter"/>
</dbReference>
<dbReference type="Pfam" id="PF03184">
    <property type="entry name" value="DDE_1"/>
    <property type="match status" value="1"/>
</dbReference>
<sequence>MYAELIKDNNLTPDRIFNLDESGLATDVRTEQVFVSKKDRNAYLRAASCGKATYSVLFCASASGVFMPPFTVYKGLHLYESWTNGGPAGAVYGVTKSGWMEGSVFEGWFSKVFLPHVKDMTKPVLIIYDGHGSHLTYDTVYEAMENEVIILCLPPNTSQALQPLDVGLFKPLRPSGDRS</sequence>
<proteinExistence type="predicted"/>
<gene>
    <name evidence="2" type="primary">Jrkl_9</name>
    <name evidence="2" type="ORF">FJT64_019718</name>
</gene>